<dbReference type="Proteomes" id="UP000013781">
    <property type="component" value="Unassembled WGS sequence"/>
</dbReference>
<dbReference type="InterPro" id="IPR051537">
    <property type="entry name" value="DNA_Adenine_Mtase"/>
</dbReference>
<dbReference type="InterPro" id="IPR002052">
    <property type="entry name" value="DNA_methylase_N6_adenine_CS"/>
</dbReference>
<dbReference type="Pfam" id="PF02384">
    <property type="entry name" value="N6_Mtase"/>
    <property type="match status" value="1"/>
</dbReference>
<dbReference type="PROSITE" id="PS00092">
    <property type="entry name" value="N6_MTASE"/>
    <property type="match status" value="1"/>
</dbReference>
<organism evidence="8 10">
    <name type="scientific">Enterococcus moraviensis ATCC BAA-383</name>
    <dbReference type="NCBI Taxonomy" id="1158609"/>
    <lineage>
        <taxon>Bacteria</taxon>
        <taxon>Bacillati</taxon>
        <taxon>Bacillota</taxon>
        <taxon>Bacilli</taxon>
        <taxon>Lactobacillales</taxon>
        <taxon>Enterococcaceae</taxon>
        <taxon>Enterococcus</taxon>
    </lineage>
</organism>
<evidence type="ECO:0000256" key="3">
    <source>
        <dbReference type="ARBA" id="ARBA00022679"/>
    </source>
</evidence>
<dbReference type="PANTHER" id="PTHR42933:SF3">
    <property type="entry name" value="TYPE I RESTRICTION ENZYME MJAVIII METHYLASE SUBUNIT"/>
    <property type="match status" value="1"/>
</dbReference>
<dbReference type="EMBL" id="AJAS01000024">
    <property type="protein sequence ID" value="EOH96592.1"/>
    <property type="molecule type" value="Genomic_DNA"/>
</dbReference>
<evidence type="ECO:0000313" key="9">
    <source>
        <dbReference type="EMBL" id="EOT66018.1"/>
    </source>
</evidence>
<dbReference type="STRING" id="155617.RV09_GL001457"/>
<dbReference type="GO" id="GO:0003677">
    <property type="term" value="F:DNA binding"/>
    <property type="evidence" value="ECO:0007669"/>
    <property type="project" value="InterPro"/>
</dbReference>
<comment type="caution">
    <text evidence="8">The sequence shown here is derived from an EMBL/GenBank/DDBJ whole genome shotgun (WGS) entry which is preliminary data.</text>
</comment>
<keyword evidence="11" id="KW-1185">Reference proteome</keyword>
<evidence type="ECO:0000313" key="8">
    <source>
        <dbReference type="EMBL" id="EOH96592.1"/>
    </source>
</evidence>
<dbReference type="GO" id="GO:0009307">
    <property type="term" value="P:DNA restriction-modification system"/>
    <property type="evidence" value="ECO:0007669"/>
    <property type="project" value="UniProtKB-KW"/>
</dbReference>
<sequence length="698" mass="80197">MSEQTIQNNLYSENVKIGEKYICLSLGATTISDLIKSKTIKSYPISNNIKNKKPDVLILDSNREVIVYQEQKIPQKFKSEKDIQKAINQEIYVAKELNAKIFVVSDGDSFIWINPQTGNRILNENEEEILLPVSPKKNAEVLEKLILEISESVNEQNDIILKKEYIDPTDLAIKINGVLKNLTFASSKMALYTFVEVFLFKYLSDIEILKGENSFDYIYRLYGVNGIPQYDDATILGKYSDGAREQMRYLFPEGEDGTTIINGQIFHVEKRGGEYFSPDNTDFVFKQVILEFKQYEKKAGQFKYISKDFKSKLFETFMKNNDEKSEMGQFFTPLKIVQGMVSMVDIKPKMKICDPASGVGKFLLEAIDDNLDNYFKVENGEFQSNISLTGYEKMMSDGDDITVILAKANMLIYCSKLFQNNKDNISKIADKLLNGTFKVFTTALGTLDKIEENSYDLILANPPYYQSKVMSQKAKETGQYKLGGLGVEAIFLEWIMKSLKPGGVANVVLPDGIFSNESNRKLKQFLIKNCFVESIISLPVDTFFNTPKKTYILTIRKKTTAELKSSTIQAYPIFAYLCKSIGETLDVYRFDIDDNDLSNAIEKYNHYRKLDYTEREELKEPFKSYFSEDAHLKLIDVQSFNPDESWIIENWWSDDEKVSLGFEEEVITLSISEYQEILTDTIDIINSFKEELEWLKNK</sequence>
<evidence type="ECO:0000256" key="2">
    <source>
        <dbReference type="ARBA" id="ARBA00022603"/>
    </source>
</evidence>
<dbReference type="HOGENOM" id="CLU_015762_0_0_9"/>
<dbReference type="RefSeq" id="WP_010766274.1">
    <property type="nucleotide sequence ID" value="NZ_ASWB01000003.1"/>
</dbReference>
<dbReference type="EMBL" id="ASWB01000003">
    <property type="protein sequence ID" value="EOT66018.1"/>
    <property type="molecule type" value="Genomic_DNA"/>
</dbReference>
<keyword evidence="2" id="KW-0489">Methyltransferase</keyword>
<evidence type="ECO:0000256" key="4">
    <source>
        <dbReference type="ARBA" id="ARBA00022691"/>
    </source>
</evidence>
<dbReference type="EC" id="2.1.1.72" evidence="1"/>
<dbReference type="Proteomes" id="UP000014157">
    <property type="component" value="Unassembled WGS sequence"/>
</dbReference>
<dbReference type="OrthoDB" id="32195at2"/>
<feature type="domain" description="DNA methylase adenine-specific" evidence="7">
    <location>
        <begin position="307"/>
        <end position="609"/>
    </location>
</feature>
<evidence type="ECO:0000256" key="6">
    <source>
        <dbReference type="ARBA" id="ARBA00047942"/>
    </source>
</evidence>
<dbReference type="GO" id="GO:0008170">
    <property type="term" value="F:N-methyltransferase activity"/>
    <property type="evidence" value="ECO:0007669"/>
    <property type="project" value="InterPro"/>
</dbReference>
<keyword evidence="4" id="KW-0949">S-adenosyl-L-methionine</keyword>
<evidence type="ECO:0000259" key="7">
    <source>
        <dbReference type="Pfam" id="PF02384"/>
    </source>
</evidence>
<dbReference type="Gene3D" id="3.40.50.150">
    <property type="entry name" value="Vaccinia Virus protein VP39"/>
    <property type="match status" value="1"/>
</dbReference>
<dbReference type="InterPro" id="IPR029063">
    <property type="entry name" value="SAM-dependent_MTases_sf"/>
</dbReference>
<dbReference type="GO" id="GO:0009007">
    <property type="term" value="F:site-specific DNA-methyltransferase (adenine-specific) activity"/>
    <property type="evidence" value="ECO:0007669"/>
    <property type="project" value="UniProtKB-EC"/>
</dbReference>
<proteinExistence type="predicted"/>
<comment type="catalytic activity">
    <reaction evidence="6">
        <text>a 2'-deoxyadenosine in DNA + S-adenosyl-L-methionine = an N(6)-methyl-2'-deoxyadenosine in DNA + S-adenosyl-L-homocysteine + H(+)</text>
        <dbReference type="Rhea" id="RHEA:15197"/>
        <dbReference type="Rhea" id="RHEA-COMP:12418"/>
        <dbReference type="Rhea" id="RHEA-COMP:12419"/>
        <dbReference type="ChEBI" id="CHEBI:15378"/>
        <dbReference type="ChEBI" id="CHEBI:57856"/>
        <dbReference type="ChEBI" id="CHEBI:59789"/>
        <dbReference type="ChEBI" id="CHEBI:90615"/>
        <dbReference type="ChEBI" id="CHEBI:90616"/>
        <dbReference type="EC" id="2.1.1.72"/>
    </reaction>
</comment>
<evidence type="ECO:0000313" key="10">
    <source>
        <dbReference type="Proteomes" id="UP000013781"/>
    </source>
</evidence>
<dbReference type="InterPro" id="IPR003356">
    <property type="entry name" value="DNA_methylase_A-5"/>
</dbReference>
<dbReference type="AlphaFoldDB" id="R2QJ01"/>
<reference evidence="9 11" key="2">
    <citation type="submission" date="2013-03" db="EMBL/GenBank/DDBJ databases">
        <title>The Genome Sequence of Enterococcus moraviensis BAA-383 (PacBio/Illumina hybrid assembly).</title>
        <authorList>
            <consortium name="The Broad Institute Genomics Platform"/>
            <consortium name="The Broad Institute Genome Sequencing Center for Infectious Disease"/>
            <person name="Earl A."/>
            <person name="Russ C."/>
            <person name="Gilmore M."/>
            <person name="Surin D."/>
            <person name="Walker B."/>
            <person name="Young S."/>
            <person name="Zeng Q."/>
            <person name="Gargeya S."/>
            <person name="Fitzgerald M."/>
            <person name="Haas B."/>
            <person name="Abouelleil A."/>
            <person name="Allen A.W."/>
            <person name="Alvarado L."/>
            <person name="Arachchi H.M."/>
            <person name="Berlin A.M."/>
            <person name="Chapman S.B."/>
            <person name="Gainer-Dewar J."/>
            <person name="Goldberg J."/>
            <person name="Griggs A."/>
            <person name="Gujja S."/>
            <person name="Hansen M."/>
            <person name="Howarth C."/>
            <person name="Imamovic A."/>
            <person name="Ireland A."/>
            <person name="Larimer J."/>
            <person name="McCowan C."/>
            <person name="Murphy C."/>
            <person name="Pearson M."/>
            <person name="Poon T.W."/>
            <person name="Priest M."/>
            <person name="Roberts A."/>
            <person name="Saif S."/>
            <person name="Shea T."/>
            <person name="Sisk P."/>
            <person name="Sykes S."/>
            <person name="Wortman J."/>
            <person name="Nusbaum C."/>
            <person name="Birren B."/>
        </authorList>
    </citation>
    <scope>NUCLEOTIDE SEQUENCE [LARGE SCALE GENOMIC DNA]</scope>
    <source>
        <strain evidence="9 11">ATCC BAA-383</strain>
    </source>
</reference>
<reference evidence="8 10" key="1">
    <citation type="submission" date="2013-02" db="EMBL/GenBank/DDBJ databases">
        <title>The Genome Sequence of Enterococcus moraviensis BAA-383.</title>
        <authorList>
            <consortium name="The Broad Institute Genome Sequencing Platform"/>
            <consortium name="The Broad Institute Genome Sequencing Center for Infectious Disease"/>
            <person name="Earl A.M."/>
            <person name="Gilmore M.S."/>
            <person name="Lebreton F."/>
            <person name="Walker B."/>
            <person name="Young S.K."/>
            <person name="Zeng Q."/>
            <person name="Gargeya S."/>
            <person name="Fitzgerald M."/>
            <person name="Haas B."/>
            <person name="Abouelleil A."/>
            <person name="Alvarado L."/>
            <person name="Arachchi H.M."/>
            <person name="Berlin A.M."/>
            <person name="Chapman S.B."/>
            <person name="Dewar J."/>
            <person name="Goldberg J."/>
            <person name="Griggs A."/>
            <person name="Gujja S."/>
            <person name="Hansen M."/>
            <person name="Howarth C."/>
            <person name="Imamovic A."/>
            <person name="Larimer J."/>
            <person name="McCowan C."/>
            <person name="Murphy C."/>
            <person name="Neiman D."/>
            <person name="Pearson M."/>
            <person name="Priest M."/>
            <person name="Roberts A."/>
            <person name="Saif S."/>
            <person name="Shea T."/>
            <person name="Sisk P."/>
            <person name="Sykes S."/>
            <person name="Wortman J."/>
            <person name="Nusbaum C."/>
            <person name="Birren B."/>
        </authorList>
    </citation>
    <scope>NUCLEOTIDE SEQUENCE [LARGE SCALE GENOMIC DNA]</scope>
    <source>
        <strain evidence="8 10">ATCC BAA-383</strain>
    </source>
</reference>
<evidence type="ECO:0000313" key="11">
    <source>
        <dbReference type="Proteomes" id="UP000014157"/>
    </source>
</evidence>
<dbReference type="PRINTS" id="PR00507">
    <property type="entry name" value="N12N6MTFRASE"/>
</dbReference>
<accession>R2QJ01</accession>
<dbReference type="PATRIC" id="fig|1158609.3.peg.2888"/>
<evidence type="ECO:0000256" key="1">
    <source>
        <dbReference type="ARBA" id="ARBA00011900"/>
    </source>
</evidence>
<keyword evidence="5" id="KW-0680">Restriction system</keyword>
<dbReference type="SUPFAM" id="SSF53335">
    <property type="entry name" value="S-adenosyl-L-methionine-dependent methyltransferases"/>
    <property type="match status" value="1"/>
</dbReference>
<protein>
    <recommendedName>
        <fullName evidence="1">site-specific DNA-methyltransferase (adenine-specific)</fullName>
        <ecNumber evidence="1">2.1.1.72</ecNumber>
    </recommendedName>
</protein>
<keyword evidence="3" id="KW-0808">Transferase</keyword>
<name>R2QJ01_9ENTE</name>
<dbReference type="PANTHER" id="PTHR42933">
    <property type="entry name" value="SLR6095 PROTEIN"/>
    <property type="match status" value="1"/>
</dbReference>
<evidence type="ECO:0000256" key="5">
    <source>
        <dbReference type="ARBA" id="ARBA00022747"/>
    </source>
</evidence>
<dbReference type="eggNOG" id="COG0286">
    <property type="taxonomic scope" value="Bacteria"/>
</dbReference>
<dbReference type="GO" id="GO:0032259">
    <property type="term" value="P:methylation"/>
    <property type="evidence" value="ECO:0007669"/>
    <property type="project" value="UniProtKB-KW"/>
</dbReference>
<gene>
    <name evidence="9" type="ORF">I586_02287</name>
    <name evidence="8" type="ORF">UAY_02960</name>
</gene>